<dbReference type="AlphaFoldDB" id="A0A845V1A1"/>
<evidence type="ECO:0000256" key="1">
    <source>
        <dbReference type="ARBA" id="ARBA00006738"/>
    </source>
</evidence>
<dbReference type="SUPFAM" id="SSF52980">
    <property type="entry name" value="Restriction endonuclease-like"/>
    <property type="match status" value="1"/>
</dbReference>
<comment type="similarity">
    <text evidence="1 2">Belongs to the UPF0102 family.</text>
</comment>
<dbReference type="NCBIfam" id="TIGR00252">
    <property type="entry name" value="YraN family protein"/>
    <property type="match status" value="1"/>
</dbReference>
<dbReference type="Pfam" id="PF02021">
    <property type="entry name" value="UPF0102"/>
    <property type="match status" value="1"/>
</dbReference>
<dbReference type="PANTHER" id="PTHR34039:SF1">
    <property type="entry name" value="UPF0102 PROTEIN YRAN"/>
    <property type="match status" value="1"/>
</dbReference>
<dbReference type="InterPro" id="IPR011856">
    <property type="entry name" value="tRNA_endonuc-like_dom_sf"/>
</dbReference>
<dbReference type="HAMAP" id="MF_00048">
    <property type="entry name" value="UPF0102"/>
    <property type="match status" value="1"/>
</dbReference>
<dbReference type="GO" id="GO:0003676">
    <property type="term" value="F:nucleic acid binding"/>
    <property type="evidence" value="ECO:0007669"/>
    <property type="project" value="InterPro"/>
</dbReference>
<accession>A0A845V1A1</accession>
<name>A0A845V1A1_9GAMM</name>
<dbReference type="PANTHER" id="PTHR34039">
    <property type="entry name" value="UPF0102 PROTEIN YRAN"/>
    <property type="match status" value="1"/>
</dbReference>
<dbReference type="InterPro" id="IPR011335">
    <property type="entry name" value="Restrct_endonuc-II-like"/>
</dbReference>
<gene>
    <name evidence="3" type="ORF">G3I74_11640</name>
</gene>
<dbReference type="EMBL" id="JAAGSC010000042">
    <property type="protein sequence ID" value="NDY96382.1"/>
    <property type="molecule type" value="Genomic_DNA"/>
</dbReference>
<evidence type="ECO:0000313" key="3">
    <source>
        <dbReference type="EMBL" id="NDY96382.1"/>
    </source>
</evidence>
<sequence>MSRTERQLSGQRGETAAEALLGRSGLQIVERNYRCRAGEIDLVMLDPETADGDVLVFVEVRLRAPGAPVEALETVDGNKQRKLIQAARHFLMSHPVFASHPCRFDVIAIDDPDEKPAWIRNAFEAAG</sequence>
<proteinExistence type="inferred from homology"/>
<protein>
    <recommendedName>
        <fullName evidence="2">UPF0102 protein G3I74_11640</fullName>
    </recommendedName>
</protein>
<dbReference type="NCBIfam" id="NF009150">
    <property type="entry name" value="PRK12497.1-3"/>
    <property type="match status" value="1"/>
</dbReference>
<keyword evidence="4" id="KW-1185">Reference proteome</keyword>
<comment type="caution">
    <text evidence="3">The sequence shown here is derived from an EMBL/GenBank/DDBJ whole genome shotgun (WGS) entry which is preliminary data.</text>
</comment>
<dbReference type="InterPro" id="IPR003509">
    <property type="entry name" value="UPF0102_YraN-like"/>
</dbReference>
<dbReference type="CDD" id="cd20736">
    <property type="entry name" value="PoNe_Nuclease"/>
    <property type="match status" value="1"/>
</dbReference>
<reference evidence="3 4" key="1">
    <citation type="submission" date="2020-02" db="EMBL/GenBank/DDBJ databases">
        <authorList>
            <person name="Zhang X.-Y."/>
        </authorList>
    </citation>
    <scope>NUCLEOTIDE SEQUENCE [LARGE SCALE GENOMIC DNA]</scope>
    <source>
        <strain evidence="3 4">C33</strain>
    </source>
</reference>
<organism evidence="3 4">
    <name type="scientific">Wenzhouxiangella limi</name>
    <dbReference type="NCBI Taxonomy" id="2707351"/>
    <lineage>
        <taxon>Bacteria</taxon>
        <taxon>Pseudomonadati</taxon>
        <taxon>Pseudomonadota</taxon>
        <taxon>Gammaproteobacteria</taxon>
        <taxon>Chromatiales</taxon>
        <taxon>Wenzhouxiangellaceae</taxon>
        <taxon>Wenzhouxiangella</taxon>
    </lineage>
</organism>
<evidence type="ECO:0000256" key="2">
    <source>
        <dbReference type="HAMAP-Rule" id="MF_00048"/>
    </source>
</evidence>
<dbReference type="Gene3D" id="3.40.1350.10">
    <property type="match status" value="1"/>
</dbReference>
<evidence type="ECO:0000313" key="4">
    <source>
        <dbReference type="Proteomes" id="UP000484885"/>
    </source>
</evidence>
<dbReference type="Proteomes" id="UP000484885">
    <property type="component" value="Unassembled WGS sequence"/>
</dbReference>
<dbReference type="RefSeq" id="WP_164211783.1">
    <property type="nucleotide sequence ID" value="NZ_JAAGSC010000042.1"/>
</dbReference>